<dbReference type="GO" id="GO:0015031">
    <property type="term" value="P:protein transport"/>
    <property type="evidence" value="ECO:0007669"/>
    <property type="project" value="UniProtKB-KW"/>
</dbReference>
<protein>
    <recommendedName>
        <fullName evidence="4">Exocyst complex component Sec8</fullName>
    </recommendedName>
</protein>
<dbReference type="InterPro" id="IPR048630">
    <property type="entry name" value="Sec8_M"/>
</dbReference>
<evidence type="ECO:0000313" key="9">
    <source>
        <dbReference type="Proteomes" id="UP000262825"/>
    </source>
</evidence>
<dbReference type="GO" id="GO:0000145">
    <property type="term" value="C:exocyst"/>
    <property type="evidence" value="ECO:0007669"/>
    <property type="project" value="UniProtKB-UniRule"/>
</dbReference>
<dbReference type="GO" id="GO:0006904">
    <property type="term" value="P:vesicle docking involved in exocytosis"/>
    <property type="evidence" value="ECO:0007669"/>
    <property type="project" value="InterPro"/>
</dbReference>
<dbReference type="PANTHER" id="PTHR14146:SF0">
    <property type="entry name" value="EXOCYST COMPLEX COMPONENT 4"/>
    <property type="match status" value="1"/>
</dbReference>
<feature type="domain" description="Exocyst complex component Sec8 middle helical bundle" evidence="7">
    <location>
        <begin position="307"/>
        <end position="546"/>
    </location>
</feature>
<evidence type="ECO:0000256" key="4">
    <source>
        <dbReference type="RuleBase" id="RU367079"/>
    </source>
</evidence>
<dbReference type="Pfam" id="PF04048">
    <property type="entry name" value="Sec8_N"/>
    <property type="match status" value="1"/>
</dbReference>
<evidence type="ECO:0000259" key="7">
    <source>
        <dbReference type="Pfam" id="PF20652"/>
    </source>
</evidence>
<dbReference type="GO" id="GO:0006893">
    <property type="term" value="P:Golgi to plasma membrane transport"/>
    <property type="evidence" value="ECO:0007669"/>
    <property type="project" value="TreeGrafter"/>
</dbReference>
<name>A0A376B529_9ASCO</name>
<dbReference type="VEuPathDB" id="FungiDB:SCODWIG_01556"/>
<feature type="domain" description="Exocyst complex component Sec8 N-terminal" evidence="6">
    <location>
        <begin position="35"/>
        <end position="175"/>
    </location>
</feature>
<evidence type="ECO:0000256" key="2">
    <source>
        <dbReference type="ARBA" id="ARBA00022483"/>
    </source>
</evidence>
<feature type="compositionally biased region" description="Polar residues" evidence="5">
    <location>
        <begin position="1"/>
        <end position="10"/>
    </location>
</feature>
<dbReference type="Pfam" id="PF20652">
    <property type="entry name" value="Sec8_C"/>
    <property type="match status" value="1"/>
</dbReference>
<dbReference type="InterPro" id="IPR007191">
    <property type="entry name" value="Sec8_exocyst_N"/>
</dbReference>
<accession>A0A376B529</accession>
<keyword evidence="3 4" id="KW-0653">Protein transport</keyword>
<dbReference type="GO" id="GO:0006612">
    <property type="term" value="P:protein targeting to membrane"/>
    <property type="evidence" value="ECO:0007669"/>
    <property type="project" value="UniProtKB-UniRule"/>
</dbReference>
<keyword evidence="9" id="KW-1185">Reference proteome</keyword>
<feature type="region of interest" description="Disordered" evidence="5">
    <location>
        <begin position="1"/>
        <end position="22"/>
    </location>
</feature>
<reference evidence="9" key="1">
    <citation type="submission" date="2018-06" db="EMBL/GenBank/DDBJ databases">
        <authorList>
            <person name="Guldener U."/>
        </authorList>
    </citation>
    <scope>NUCLEOTIDE SEQUENCE [LARGE SCALE GENOMIC DNA]</scope>
    <source>
        <strain evidence="9">UTAD17</strain>
    </source>
</reference>
<comment type="similarity">
    <text evidence="4">Belongs to the SEC8 family.</text>
</comment>
<gene>
    <name evidence="8" type="ORF">SCODWIG_01556</name>
</gene>
<keyword evidence="1 4" id="KW-0813">Transport</keyword>
<keyword evidence="2 4" id="KW-0268">Exocytosis</keyword>
<dbReference type="EMBL" id="UFAJ01000206">
    <property type="protein sequence ID" value="SSD59795.1"/>
    <property type="molecule type" value="Genomic_DNA"/>
</dbReference>
<proteinExistence type="inferred from homology"/>
<dbReference type="PANTHER" id="PTHR14146">
    <property type="entry name" value="EXOCYST COMPLEX COMPONENT 4"/>
    <property type="match status" value="1"/>
</dbReference>
<evidence type="ECO:0000259" key="6">
    <source>
        <dbReference type="Pfam" id="PF04048"/>
    </source>
</evidence>
<dbReference type="GO" id="GO:0090522">
    <property type="term" value="P:vesicle tethering involved in exocytosis"/>
    <property type="evidence" value="ECO:0007669"/>
    <property type="project" value="UniProtKB-UniRule"/>
</dbReference>
<evidence type="ECO:0000256" key="1">
    <source>
        <dbReference type="ARBA" id="ARBA00022448"/>
    </source>
</evidence>
<comment type="function">
    <text evidence="4">Component of the exocyst complex involved in the docking of exocytic vesicles with fusion sites on the plasma membrane.</text>
</comment>
<sequence length="1019" mass="118416">MEHLSVNQSMGRRRGLSVSTVTENEKKKMGDVLDELKDDLQLVKTSWKEDLNKDSNPLELALLLLDNTSVGLGHRFNEFKSLKSKIEYDLQKTVNEHYQAFNSNISSYRDLVQLISSSQEQINTLRNRTDTAIVNITKKHESLESLNEDHIRKSKVIEILNALETIVAYPAQIDKAINSKNFSQAQDLLSKSFNIANANNLWKLKACQTIKQQLEMQQKNLFELIVEEVECLIYVKNSRISDIDEIFNFPKFKSNDFSDLENYFYQISNIDVIDKSEKINESLVMFLKELGSPENALNVVKDVDQLTTYEKIYQYMIVINDMNELHTALEIFYNRTTEELHNVIVKTTENIRLAHPVVMKILATLSDSSSISTSRNLIYVVLKEFFWEIFSKFLFAVQAHRAVYEIMRSLQPPGSDVGYDLGGIWNKILTELENFLDIYVNDSENEESRRITDKSNGKVLDNIENDKKDSNSNKIFSLTNTIEGSSKARGHATEMKKLLQDMFPGFSSSTNFDTESIYLKEEAYEQEETLVKPSAFNMKFILESLLLFIQGSNKAIPSSLFQNTQSPLVFFDNYMKHKFFRILKRTLYSMSSLKLTVVNPYLLEQLDDASVVFKIAKDFKVFFQELLTTFNTSENYKPQLADVFISLLTRFFNFLKKFFVQIISKNRNSRSILSIWVADEELKAITLKLQDNPASDNKEGFHDPETDVIFKHCPKFFDEENTLLESDLLSLPTVENILHLVETLDWLTSWLDGLKKEVTYEPISPNVDVDILKRYWTFYENMDLDELETREVTKFCLAEDRSKNFDKTLGTYKDLLNTCLLYLRYDIRAKCMYYISKAINNTEWCTETTALEVSNYITSLDSELYLEENMLINTVSQRERNFIFKGLTSFCSNVLISSSQSMSSMNSFGYKKLMKNIETLQKSLRGLADVSKDKGLEYCFKYYNLFEHNENRIIDNYNKGYYDEFYDYNLIKNIIRLKFSENIKKQAFASQNKNGHKQIVSSLSANKRYSEIVKKLNKH</sequence>
<evidence type="ECO:0000313" key="8">
    <source>
        <dbReference type="EMBL" id="SSD59795.1"/>
    </source>
</evidence>
<dbReference type="Proteomes" id="UP000262825">
    <property type="component" value="Unassembled WGS sequence"/>
</dbReference>
<dbReference type="AlphaFoldDB" id="A0A376B529"/>
<dbReference type="InterPro" id="IPR039682">
    <property type="entry name" value="Sec8/EXOC4"/>
</dbReference>
<organism evidence="8 9">
    <name type="scientific">Saccharomycodes ludwigii</name>
    <dbReference type="NCBI Taxonomy" id="36035"/>
    <lineage>
        <taxon>Eukaryota</taxon>
        <taxon>Fungi</taxon>
        <taxon>Dikarya</taxon>
        <taxon>Ascomycota</taxon>
        <taxon>Saccharomycotina</taxon>
        <taxon>Saccharomycetes</taxon>
        <taxon>Saccharomycodales</taxon>
        <taxon>Saccharomycodaceae</taxon>
        <taxon>Saccharomycodes</taxon>
    </lineage>
</organism>
<evidence type="ECO:0000256" key="3">
    <source>
        <dbReference type="ARBA" id="ARBA00022927"/>
    </source>
</evidence>
<evidence type="ECO:0000256" key="5">
    <source>
        <dbReference type="SAM" id="MobiDB-lite"/>
    </source>
</evidence>